<proteinExistence type="predicted"/>
<evidence type="ECO:0000256" key="1">
    <source>
        <dbReference type="SAM" id="SignalP"/>
    </source>
</evidence>
<dbReference type="Proteomes" id="UP000000310">
    <property type="component" value="Chromosome"/>
</dbReference>
<reference evidence="2 3" key="1">
    <citation type="journal article" date="2011" name="Stand. Genomic Sci.">
        <title>Complete genome sequence of the gliding, heparinolytic Pedobacter saltans type strain (113).</title>
        <authorList>
            <person name="Liolios K."/>
            <person name="Sikorski J."/>
            <person name="Lu M."/>
            <person name="Nolan M."/>
            <person name="Lapidus A."/>
            <person name="Lucas S."/>
            <person name="Hammon N."/>
            <person name="Deshpande S."/>
            <person name="Cheng J.F."/>
            <person name="Tapia R."/>
            <person name="Han C."/>
            <person name="Goodwin L."/>
            <person name="Pitluck S."/>
            <person name="Huntemann M."/>
            <person name="Ivanova N."/>
            <person name="Pagani I."/>
            <person name="Mavromatis K."/>
            <person name="Ovchinikova G."/>
            <person name="Pati A."/>
            <person name="Chen A."/>
            <person name="Palaniappan K."/>
            <person name="Land M."/>
            <person name="Hauser L."/>
            <person name="Brambilla E.M."/>
            <person name="Kotsyurbenko O."/>
            <person name="Rohde M."/>
            <person name="Tindall B.J."/>
            <person name="Abt B."/>
            <person name="Goker M."/>
            <person name="Detter J.C."/>
            <person name="Woyke T."/>
            <person name="Bristow J."/>
            <person name="Eisen J.A."/>
            <person name="Markowitz V."/>
            <person name="Hugenholtz P."/>
            <person name="Klenk H.P."/>
            <person name="Kyrpides N.C."/>
        </authorList>
    </citation>
    <scope>NUCLEOTIDE SEQUENCE [LARGE SCALE GENOMIC DNA]</scope>
    <source>
        <strain evidence="3">ATCC 51119 / DSM 12145 / JCM 21818 / LMG 10337 / NBRC 100064 / NCIMB 13643</strain>
    </source>
</reference>
<organism evidence="2 3">
    <name type="scientific">Pseudopedobacter saltans (strain ATCC 51119 / DSM 12145 / JCM 21818 / CCUG 39354 / LMG 10337 / NBRC 100064 / NCIMB 13643)</name>
    <name type="common">Pedobacter saltans</name>
    <dbReference type="NCBI Taxonomy" id="762903"/>
    <lineage>
        <taxon>Bacteria</taxon>
        <taxon>Pseudomonadati</taxon>
        <taxon>Bacteroidota</taxon>
        <taxon>Sphingobacteriia</taxon>
        <taxon>Sphingobacteriales</taxon>
        <taxon>Sphingobacteriaceae</taxon>
        <taxon>Pseudopedobacter</taxon>
    </lineage>
</organism>
<dbReference type="EMBL" id="CP002545">
    <property type="protein sequence ID" value="ADY50656.1"/>
    <property type="molecule type" value="Genomic_DNA"/>
</dbReference>
<sequence length="34" mass="3956">MKNLYLSLFLLLTFAFRSSAQPQIGFQNYFPEGI</sequence>
<feature type="chain" id="PRO_5003256873" description="Alpha/beta hydrolase" evidence="1">
    <location>
        <begin position="21"/>
        <end position="34"/>
    </location>
</feature>
<dbReference type="HOGENOM" id="CLU_3375437_0_0_10"/>
<evidence type="ECO:0000313" key="3">
    <source>
        <dbReference type="Proteomes" id="UP000000310"/>
    </source>
</evidence>
<name>F0SC71_PSESL</name>
<evidence type="ECO:0008006" key="4">
    <source>
        <dbReference type="Google" id="ProtNLM"/>
    </source>
</evidence>
<accession>F0SC71</accession>
<dbReference type="KEGG" id="psn:Pedsa_0068"/>
<keyword evidence="1" id="KW-0732">Signal</keyword>
<keyword evidence="3" id="KW-1185">Reference proteome</keyword>
<dbReference type="STRING" id="762903.Pedsa_0068"/>
<evidence type="ECO:0000313" key="2">
    <source>
        <dbReference type="EMBL" id="ADY50656.1"/>
    </source>
</evidence>
<feature type="signal peptide" evidence="1">
    <location>
        <begin position="1"/>
        <end position="20"/>
    </location>
</feature>
<protein>
    <recommendedName>
        <fullName evidence="4">Alpha/beta hydrolase</fullName>
    </recommendedName>
</protein>
<dbReference type="AlphaFoldDB" id="F0SC71"/>
<gene>
    <name evidence="2" type="ordered locus">Pedsa_0068</name>
</gene>
<reference evidence="3" key="2">
    <citation type="submission" date="2011-02" db="EMBL/GenBank/DDBJ databases">
        <title>The complete genome of Pedobacter saltans DSM 12145.</title>
        <authorList>
            <consortium name="US DOE Joint Genome Institute (JGI-PGF)"/>
            <person name="Lucas S."/>
            <person name="Copeland A."/>
            <person name="Lapidus A."/>
            <person name="Bruce D."/>
            <person name="Goodwin L."/>
            <person name="Pitluck S."/>
            <person name="Kyrpides N."/>
            <person name="Mavromatis K."/>
            <person name="Pagani I."/>
            <person name="Ivanova N."/>
            <person name="Ovchinnikova G."/>
            <person name="Lu M."/>
            <person name="Detter J.C."/>
            <person name="Han C."/>
            <person name="Land M."/>
            <person name="Hauser L."/>
            <person name="Markowitz V."/>
            <person name="Cheng J.-F."/>
            <person name="Hugenholtz P."/>
            <person name="Woyke T."/>
            <person name="Wu D."/>
            <person name="Tindall B."/>
            <person name="Pomrenke H.G."/>
            <person name="Brambilla E."/>
            <person name="Klenk H.-P."/>
            <person name="Eisen J.A."/>
        </authorList>
    </citation>
    <scope>NUCLEOTIDE SEQUENCE [LARGE SCALE GENOMIC DNA]</scope>
    <source>
        <strain evidence="3">ATCC 51119 / DSM 12145 / JCM 21818 / LMG 10337 / NBRC 100064 / NCIMB 13643</strain>
    </source>
</reference>